<dbReference type="EMBL" id="UINC01188796">
    <property type="protein sequence ID" value="SVE02183.1"/>
    <property type="molecule type" value="Genomic_DNA"/>
</dbReference>
<proteinExistence type="predicted"/>
<dbReference type="AlphaFoldDB" id="A0A383A3H6"/>
<dbReference type="NCBIfam" id="TIGR00278">
    <property type="entry name" value="membrane protein insertion efficiency factor YidD"/>
    <property type="match status" value="1"/>
</dbReference>
<organism evidence="1">
    <name type="scientific">marine metagenome</name>
    <dbReference type="NCBI Taxonomy" id="408172"/>
    <lineage>
        <taxon>unclassified sequences</taxon>
        <taxon>metagenomes</taxon>
        <taxon>ecological metagenomes</taxon>
    </lineage>
</organism>
<dbReference type="Pfam" id="PF01809">
    <property type="entry name" value="YidD"/>
    <property type="match status" value="1"/>
</dbReference>
<evidence type="ECO:0008006" key="2">
    <source>
        <dbReference type="Google" id="ProtNLM"/>
    </source>
</evidence>
<accession>A0A383A3H6</accession>
<protein>
    <recommendedName>
        <fullName evidence="2">Membrane protein insertion efficiency factor YidD</fullName>
    </recommendedName>
</protein>
<reference evidence="1" key="1">
    <citation type="submission" date="2018-05" db="EMBL/GenBank/DDBJ databases">
        <authorList>
            <person name="Lanie J.A."/>
            <person name="Ng W.-L."/>
            <person name="Kazmierczak K.M."/>
            <person name="Andrzejewski T.M."/>
            <person name="Davidsen T.M."/>
            <person name="Wayne K.J."/>
            <person name="Tettelin H."/>
            <person name="Glass J.I."/>
            <person name="Rusch D."/>
            <person name="Podicherti R."/>
            <person name="Tsui H.-C.T."/>
            <person name="Winkler M.E."/>
        </authorList>
    </citation>
    <scope>NUCLEOTIDE SEQUENCE</scope>
</reference>
<sequence length="107" mass="12520">MLICIYSETYYQENNLPSDTTFVKSVPLLIKPAMYTIEFYQNYLGKIKGSYCPMYPSCSEYGRLAISENGFLGIIKTFDRLHRCSHDLENYDVIIFDGEMRYLDEPN</sequence>
<name>A0A383A3H6_9ZZZZ</name>
<gene>
    <name evidence="1" type="ORF">METZ01_LOCUS455037</name>
</gene>
<evidence type="ECO:0000313" key="1">
    <source>
        <dbReference type="EMBL" id="SVE02183.1"/>
    </source>
</evidence>
<dbReference type="SMART" id="SM01234">
    <property type="entry name" value="Haemolytic"/>
    <property type="match status" value="1"/>
</dbReference>
<dbReference type="InterPro" id="IPR002696">
    <property type="entry name" value="Membr_insert_effic_factor_YidD"/>
</dbReference>